<keyword evidence="2" id="KW-1185">Reference proteome</keyword>
<comment type="caution">
    <text evidence="1">The sequence shown here is derived from an EMBL/GenBank/DDBJ whole genome shotgun (WGS) entry which is preliminary data.</text>
</comment>
<sequence>MLPMLAFIKSMEAYVTESIDNFAIVYPFFWGDTNVDVFINFKDGKTLLDSKVQSTDDIDTVLLETTLGYLNNKWSELSANMEID</sequence>
<accession>A0ABN7ER52</accession>
<reference evidence="1 2" key="1">
    <citation type="submission" date="2020-02" db="EMBL/GenBank/DDBJ databases">
        <authorList>
            <person name="Criscuolo A."/>
        </authorList>
    </citation>
    <scope>NUCLEOTIDE SEQUENCE [LARGE SCALE GENOMIC DNA]</scope>
    <source>
        <strain evidence="1">CECT7796</strain>
    </source>
</reference>
<proteinExistence type="predicted"/>
<dbReference type="EMBL" id="CADCST010000174">
    <property type="protein sequence ID" value="CAA9203241.1"/>
    <property type="molecule type" value="Genomic_DNA"/>
</dbReference>
<evidence type="ECO:0000313" key="2">
    <source>
        <dbReference type="Proteomes" id="UP000474567"/>
    </source>
</evidence>
<protein>
    <submittedName>
        <fullName evidence="1">Uncharacterized protein</fullName>
    </submittedName>
</protein>
<organism evidence="1 2">
    <name type="scientific">Flavobacterium collinsii</name>
    <dbReference type="NCBI Taxonomy" id="1114861"/>
    <lineage>
        <taxon>Bacteria</taxon>
        <taxon>Pseudomonadati</taxon>
        <taxon>Bacteroidota</taxon>
        <taxon>Flavobacteriia</taxon>
        <taxon>Flavobacteriales</taxon>
        <taxon>Flavobacteriaceae</taxon>
        <taxon>Flavobacterium</taxon>
    </lineage>
</organism>
<evidence type="ECO:0000313" key="1">
    <source>
        <dbReference type="EMBL" id="CAA9203241.1"/>
    </source>
</evidence>
<gene>
    <name evidence="1" type="ORF">FLACOL7796_04654</name>
</gene>
<dbReference type="Proteomes" id="UP000474567">
    <property type="component" value="Unassembled WGS sequence"/>
</dbReference>
<name>A0ABN7ER52_9FLAO</name>